<dbReference type="InterPro" id="IPR007540">
    <property type="entry name" value="Fimbrial_CS1-type"/>
</dbReference>
<protein>
    <recommendedName>
        <fullName evidence="4">Fimbrial assembly protein</fullName>
    </recommendedName>
</protein>
<reference evidence="2" key="2">
    <citation type="submission" date="2022-11" db="EMBL/GenBank/DDBJ databases">
        <title>Draft genome sequencing of Pseudomonas atacamensis RS3R1.</title>
        <authorList>
            <person name="Furuya T."/>
            <person name="Kaneko H."/>
        </authorList>
    </citation>
    <scope>NUCLEOTIDE SEQUENCE</scope>
    <source>
        <strain evidence="2">RS3R-1</strain>
    </source>
</reference>
<comment type="caution">
    <text evidence="2">The sequence shown here is derived from an EMBL/GenBank/DDBJ whole genome shotgun (WGS) entry which is preliminary data.</text>
</comment>
<dbReference type="Gene3D" id="2.60.40.2040">
    <property type="entry name" value="CFA/I fimbrial subunit E, pilin domain"/>
    <property type="match status" value="1"/>
</dbReference>
<reference evidence="2" key="3">
    <citation type="journal article" date="2023" name="J. Biotechnol.">
        <title>Draft Genome Sequences of Endophytic Pseudomonas Strains, Isolated from the Interior of Brassicaceae Plants.</title>
        <authorList>
            <person name="Kaneko H."/>
            <person name="Furuya T."/>
        </authorList>
    </citation>
    <scope>NUCLEOTIDE SEQUENCE</scope>
    <source>
        <strain evidence="2">RS3R-1</strain>
    </source>
</reference>
<name>A0ABQ5PSM7_9PSED</name>
<accession>A0ABQ5PSM7</accession>
<evidence type="ECO:0008006" key="4">
    <source>
        <dbReference type="Google" id="ProtNLM"/>
    </source>
</evidence>
<reference evidence="2" key="1">
    <citation type="journal article" date="2021" name="Sci. Rep.">
        <title>An efficient direct screening system for microorganisms that activate plant immune responses based on plant-microbe interactions using cultured plant cells.</title>
        <authorList>
            <person name="Kurokawa M."/>
            <person name="Nakano M."/>
            <person name="Kitahata N."/>
            <person name="Kuchitsu K."/>
            <person name="Furuya T."/>
        </authorList>
    </citation>
    <scope>NUCLEOTIDE SEQUENCE</scope>
    <source>
        <strain evidence="2">RS3R-1</strain>
    </source>
</reference>
<feature type="signal peptide" evidence="1">
    <location>
        <begin position="1"/>
        <end position="30"/>
    </location>
</feature>
<keyword evidence="1" id="KW-0732">Signal</keyword>
<evidence type="ECO:0000313" key="3">
    <source>
        <dbReference type="Proteomes" id="UP001145022"/>
    </source>
</evidence>
<proteinExistence type="predicted"/>
<organism evidence="2 3">
    <name type="scientific">Pseudomonas atacamensis</name>
    <dbReference type="NCBI Taxonomy" id="2565368"/>
    <lineage>
        <taxon>Bacteria</taxon>
        <taxon>Pseudomonadati</taxon>
        <taxon>Pseudomonadota</taxon>
        <taxon>Gammaproteobacteria</taxon>
        <taxon>Pseudomonadales</taxon>
        <taxon>Pseudomonadaceae</taxon>
        <taxon>Pseudomonas</taxon>
    </lineage>
</organism>
<evidence type="ECO:0000313" key="2">
    <source>
        <dbReference type="EMBL" id="GLH46295.1"/>
    </source>
</evidence>
<dbReference type="Proteomes" id="UP001145022">
    <property type="component" value="Unassembled WGS sequence"/>
</dbReference>
<keyword evidence="3" id="KW-1185">Reference proteome</keyword>
<evidence type="ECO:0000256" key="1">
    <source>
        <dbReference type="SAM" id="SignalP"/>
    </source>
</evidence>
<feature type="chain" id="PRO_5046106193" description="Fimbrial assembly protein" evidence="1">
    <location>
        <begin position="31"/>
        <end position="173"/>
    </location>
</feature>
<sequence length="173" mass="18949">MTQRVTNMIKQCSVVALIAAAALASDAAWAAREAHTFEVTVEVPNRSFYIIPAVPDWIHRPQRLDWNHSTSSLSSVRKYFDVRHDTSAIEARLESAPYLSNGRPADDISLRVTFNKVELSAEMAPREVVSQAEAAAGTRVLLQIDPISPEGGYRPGDYAGNVLLLFSARAPGE</sequence>
<gene>
    <name evidence="2" type="ORF">RS3R1_53830</name>
</gene>
<dbReference type="Pfam" id="PF04449">
    <property type="entry name" value="Fimbrial_CS1"/>
    <property type="match status" value="1"/>
</dbReference>
<dbReference type="EMBL" id="BSCQ01000057">
    <property type="protein sequence ID" value="GLH46295.1"/>
    <property type="molecule type" value="Genomic_DNA"/>
</dbReference>